<accession>X6L9B8</accession>
<dbReference type="AlphaFoldDB" id="X6L9B8"/>
<keyword evidence="2" id="KW-1133">Transmembrane helix</keyword>
<evidence type="ECO:0000256" key="1">
    <source>
        <dbReference type="SAM" id="MobiDB-lite"/>
    </source>
</evidence>
<name>X6L9B8_RETFI</name>
<dbReference type="EMBL" id="ASPP01050097">
    <property type="protein sequence ID" value="ETN97319.1"/>
    <property type="molecule type" value="Genomic_DNA"/>
</dbReference>
<feature type="transmembrane region" description="Helical" evidence="2">
    <location>
        <begin position="104"/>
        <end position="121"/>
    </location>
</feature>
<organism evidence="4 5">
    <name type="scientific">Reticulomyxa filosa</name>
    <dbReference type="NCBI Taxonomy" id="46433"/>
    <lineage>
        <taxon>Eukaryota</taxon>
        <taxon>Sar</taxon>
        <taxon>Rhizaria</taxon>
        <taxon>Retaria</taxon>
        <taxon>Foraminifera</taxon>
        <taxon>Monothalamids</taxon>
        <taxon>Reticulomyxidae</taxon>
        <taxon>Reticulomyxa</taxon>
    </lineage>
</organism>
<sequence>MKKKNICIFLFLFVFMFFKKKKKKKNNGKKQRGRTRVKSKTKQNKTNKITRADRAKSLEMLIQDERVDLYLVDKTGKNIWDLAGPVAKMVLDIMLPVILFLSKNYYLSPLSLLFFHLYVFTKKKKKKKKGSI</sequence>
<keyword evidence="2" id="KW-0472">Membrane</keyword>
<keyword evidence="2" id="KW-0812">Transmembrane</keyword>
<dbReference type="Proteomes" id="UP000023152">
    <property type="component" value="Unassembled WGS sequence"/>
</dbReference>
<evidence type="ECO:0000256" key="3">
    <source>
        <dbReference type="SAM" id="SignalP"/>
    </source>
</evidence>
<evidence type="ECO:0000313" key="5">
    <source>
        <dbReference type="Proteomes" id="UP000023152"/>
    </source>
</evidence>
<comment type="caution">
    <text evidence="4">The sequence shown here is derived from an EMBL/GenBank/DDBJ whole genome shotgun (WGS) entry which is preliminary data.</text>
</comment>
<feature type="chain" id="PRO_5004974571" evidence="3">
    <location>
        <begin position="24"/>
        <end position="132"/>
    </location>
</feature>
<proteinExistence type="predicted"/>
<gene>
    <name evidence="4" type="ORF">RFI_40212</name>
</gene>
<feature type="region of interest" description="Disordered" evidence="1">
    <location>
        <begin position="24"/>
        <end position="49"/>
    </location>
</feature>
<evidence type="ECO:0000256" key="2">
    <source>
        <dbReference type="SAM" id="Phobius"/>
    </source>
</evidence>
<keyword evidence="5" id="KW-1185">Reference proteome</keyword>
<reference evidence="4 5" key="1">
    <citation type="journal article" date="2013" name="Curr. Biol.">
        <title>The Genome of the Foraminiferan Reticulomyxa filosa.</title>
        <authorList>
            <person name="Glockner G."/>
            <person name="Hulsmann N."/>
            <person name="Schleicher M."/>
            <person name="Noegel A.A."/>
            <person name="Eichinger L."/>
            <person name="Gallinger C."/>
            <person name="Pawlowski J."/>
            <person name="Sierra R."/>
            <person name="Euteneuer U."/>
            <person name="Pillet L."/>
            <person name="Moustafa A."/>
            <person name="Platzer M."/>
            <person name="Groth M."/>
            <person name="Szafranski K."/>
            <person name="Schliwa M."/>
        </authorList>
    </citation>
    <scope>NUCLEOTIDE SEQUENCE [LARGE SCALE GENOMIC DNA]</scope>
</reference>
<evidence type="ECO:0000313" key="4">
    <source>
        <dbReference type="EMBL" id="ETN97319.1"/>
    </source>
</evidence>
<protein>
    <submittedName>
        <fullName evidence="4">Uncharacterized protein</fullName>
    </submittedName>
</protein>
<keyword evidence="3" id="KW-0732">Signal</keyword>
<feature type="signal peptide" evidence="3">
    <location>
        <begin position="1"/>
        <end position="23"/>
    </location>
</feature>
<feature type="compositionally biased region" description="Basic residues" evidence="1">
    <location>
        <begin position="24"/>
        <end position="45"/>
    </location>
</feature>